<accession>A0A4Y2W105</accession>
<evidence type="ECO:0000313" key="2">
    <source>
        <dbReference type="Proteomes" id="UP000499080"/>
    </source>
</evidence>
<evidence type="ECO:0008006" key="3">
    <source>
        <dbReference type="Google" id="ProtNLM"/>
    </source>
</evidence>
<gene>
    <name evidence="1" type="ORF">AVEN_105310_1</name>
</gene>
<evidence type="ECO:0000313" key="1">
    <source>
        <dbReference type="EMBL" id="GBO30194.1"/>
    </source>
</evidence>
<reference evidence="1 2" key="1">
    <citation type="journal article" date="2019" name="Sci. Rep.">
        <title>Orb-weaving spider Araneus ventricosus genome elucidates the spidroin gene catalogue.</title>
        <authorList>
            <person name="Kono N."/>
            <person name="Nakamura H."/>
            <person name="Ohtoshi R."/>
            <person name="Moran D.A.P."/>
            <person name="Shinohara A."/>
            <person name="Yoshida Y."/>
            <person name="Fujiwara M."/>
            <person name="Mori M."/>
            <person name="Tomita M."/>
            <person name="Arakawa K."/>
        </authorList>
    </citation>
    <scope>NUCLEOTIDE SEQUENCE [LARGE SCALE GENOMIC DNA]</scope>
</reference>
<dbReference type="OrthoDB" id="6437545at2759"/>
<sequence length="277" mass="32033">MDFKAITILYLSVKIPFSLFPQVIYSIHKQMLHGGTPNAVFFSGKKGNIFVSPELTYLSPFGYNTKNFRLNNLISKRQRQYWSNTCKNAGYSGKIYKIIRAIYNRNHHPIENVNFIKISNALISDPNTQANLFPSHYEQNPIEEFIPFDLSSNEEHYYNNPFSVDEFEYVLQKTPNTSPGRDGITANFIKNLPTSFKSTLLSIYNEIWSTGEIPSEWHIAKILPILKPGRDSKNIQSYRPISLTSVVFKIFERLILNRFINTGIHRKFHPHHAGFLP</sequence>
<dbReference type="Proteomes" id="UP000499080">
    <property type="component" value="Unassembled WGS sequence"/>
</dbReference>
<dbReference type="EMBL" id="BGPR01053367">
    <property type="protein sequence ID" value="GBO30194.1"/>
    <property type="molecule type" value="Genomic_DNA"/>
</dbReference>
<keyword evidence="2" id="KW-1185">Reference proteome</keyword>
<dbReference type="AlphaFoldDB" id="A0A4Y2W105"/>
<organism evidence="1 2">
    <name type="scientific">Araneus ventricosus</name>
    <name type="common">Orbweaver spider</name>
    <name type="synonym">Epeira ventricosa</name>
    <dbReference type="NCBI Taxonomy" id="182803"/>
    <lineage>
        <taxon>Eukaryota</taxon>
        <taxon>Metazoa</taxon>
        <taxon>Ecdysozoa</taxon>
        <taxon>Arthropoda</taxon>
        <taxon>Chelicerata</taxon>
        <taxon>Arachnida</taxon>
        <taxon>Araneae</taxon>
        <taxon>Araneomorphae</taxon>
        <taxon>Entelegynae</taxon>
        <taxon>Araneoidea</taxon>
        <taxon>Araneidae</taxon>
        <taxon>Araneus</taxon>
    </lineage>
</organism>
<proteinExistence type="predicted"/>
<protein>
    <recommendedName>
        <fullName evidence="3">RNA-directed DNA polymerase from transposon X-element</fullName>
    </recommendedName>
</protein>
<comment type="caution">
    <text evidence="1">The sequence shown here is derived from an EMBL/GenBank/DDBJ whole genome shotgun (WGS) entry which is preliminary data.</text>
</comment>
<dbReference type="PANTHER" id="PTHR19446">
    <property type="entry name" value="REVERSE TRANSCRIPTASES"/>
    <property type="match status" value="1"/>
</dbReference>
<name>A0A4Y2W105_ARAVE</name>